<name>D7F177_BOMMO</name>
<dbReference type="SUPFAM" id="SSF56672">
    <property type="entry name" value="DNA/RNA polymerases"/>
    <property type="match status" value="1"/>
</dbReference>
<keyword evidence="3" id="KW-0808">Transferase</keyword>
<keyword evidence="3" id="KW-0378">Hydrolase</keyword>
<reference evidence="3" key="1">
    <citation type="journal article" date="2010" name="BMC Evol. Biol.">
        <title>Generation of microsatellite repeat families by RTE retrotransposons in lepidopteran genomes.</title>
        <authorList>
            <person name="Tay W.T."/>
            <person name="Behere G.T."/>
            <person name="Batterham P."/>
            <person name="Heckel D.G."/>
        </authorList>
    </citation>
    <scope>NUCLEOTIDE SEQUENCE</scope>
</reference>
<dbReference type="PANTHER" id="PTHR47027:SF20">
    <property type="entry name" value="REVERSE TRANSCRIPTASE-LIKE PROTEIN WITH RNA-DIRECTED DNA POLYMERASE DOMAIN"/>
    <property type="match status" value="1"/>
</dbReference>
<keyword evidence="3" id="KW-0548">Nucleotidyltransferase</keyword>
<dbReference type="Gene3D" id="3.30.70.270">
    <property type="match status" value="1"/>
</dbReference>
<feature type="region of interest" description="Disordered" evidence="1">
    <location>
        <begin position="185"/>
        <end position="208"/>
    </location>
</feature>
<dbReference type="InterPro" id="IPR043502">
    <property type="entry name" value="DNA/RNA_pol_sf"/>
</dbReference>
<dbReference type="InterPro" id="IPR005135">
    <property type="entry name" value="Endo/exonuclease/phosphatase"/>
</dbReference>
<dbReference type="Pfam" id="PF03372">
    <property type="entry name" value="Exo_endo_phos"/>
    <property type="match status" value="1"/>
</dbReference>
<dbReference type="Gene3D" id="3.60.10.10">
    <property type="entry name" value="Endonuclease/exonuclease/phosphatase"/>
    <property type="match status" value="1"/>
</dbReference>
<dbReference type="Gene3D" id="3.30.70.1820">
    <property type="entry name" value="L1 transposable element, RRM domain"/>
    <property type="match status" value="1"/>
</dbReference>
<dbReference type="Pfam" id="PF00078">
    <property type="entry name" value="RVT_1"/>
    <property type="match status" value="1"/>
</dbReference>
<dbReference type="CDD" id="cd09076">
    <property type="entry name" value="L1-EN"/>
    <property type="match status" value="1"/>
</dbReference>
<keyword evidence="3" id="KW-0255">Endonuclease</keyword>
<dbReference type="GO" id="GO:0004519">
    <property type="term" value="F:endonuclease activity"/>
    <property type="evidence" value="ECO:0007669"/>
    <property type="project" value="UniProtKB-KW"/>
</dbReference>
<proteinExistence type="predicted"/>
<accession>D7F177</accession>
<dbReference type="PANTHER" id="PTHR47027">
    <property type="entry name" value="REVERSE TRANSCRIPTASE DOMAIN-CONTAINING PROTEIN"/>
    <property type="match status" value="1"/>
</dbReference>
<organism evidence="3">
    <name type="scientific">Bombyx mori</name>
    <name type="common">Silk moth</name>
    <dbReference type="NCBI Taxonomy" id="7091"/>
    <lineage>
        <taxon>Eukaryota</taxon>
        <taxon>Metazoa</taxon>
        <taxon>Ecdysozoa</taxon>
        <taxon>Arthropoda</taxon>
        <taxon>Hexapoda</taxon>
        <taxon>Insecta</taxon>
        <taxon>Pterygota</taxon>
        <taxon>Neoptera</taxon>
        <taxon>Endopterygota</taxon>
        <taxon>Lepidoptera</taxon>
        <taxon>Glossata</taxon>
        <taxon>Ditrysia</taxon>
        <taxon>Bombycoidea</taxon>
        <taxon>Bombycidae</taxon>
        <taxon>Bombycinae</taxon>
        <taxon>Bombyx</taxon>
    </lineage>
</organism>
<dbReference type="AlphaFoldDB" id="D7F177"/>
<feature type="domain" description="Reverse transcriptase" evidence="2">
    <location>
        <begin position="801"/>
        <end position="1060"/>
    </location>
</feature>
<dbReference type="GO" id="GO:0003964">
    <property type="term" value="F:RNA-directed DNA polymerase activity"/>
    <property type="evidence" value="ECO:0007669"/>
    <property type="project" value="UniProtKB-KW"/>
</dbReference>
<dbReference type="InterPro" id="IPR036691">
    <property type="entry name" value="Endo/exonu/phosph_ase_sf"/>
</dbReference>
<evidence type="ECO:0000256" key="1">
    <source>
        <dbReference type="SAM" id="MobiDB-lite"/>
    </source>
</evidence>
<dbReference type="InterPro" id="IPR043128">
    <property type="entry name" value="Rev_trsase/Diguanyl_cyclase"/>
</dbReference>
<dbReference type="SUPFAM" id="SSF56219">
    <property type="entry name" value="DNase I-like"/>
    <property type="match status" value="1"/>
</dbReference>
<evidence type="ECO:0000259" key="2">
    <source>
        <dbReference type="PROSITE" id="PS50878"/>
    </source>
</evidence>
<keyword evidence="3" id="KW-0695">RNA-directed DNA polymerase</keyword>
<protein>
    <submittedName>
        <fullName evidence="3">Endonuclease-reverse transcriptase</fullName>
    </submittedName>
</protein>
<sequence>MQQEIRQSKKEILEMKEEIKTTIISSLNEKFANLEAKQDIFETKIQKQNTAIKNFERYIRRKNLILFGVEEQEKSYHELENTIINLINTHFYFQYNNYSIEEVRRLGKKKDKIRPIKITFSTVGLKINILKNKKLLENTTYYLKEDYPLDILNKRKELLDQLRKEKQLGNKAYLSYDKLIILKDKEQHHPRSHNNKRNLSESPELYANNQIVNKDQKQTYKKNKTSNMKDFIIQKPKFNYIPTETFHDQPENKQKNGTQINNNKEYQLKKAPPTPHLPPRPVTAGEIDQNPPENLTRTKHTKNDLFQVATYNVRTLSTSHRLIELIDSLKNTTYDVVGLSEVRRVGTSVREYDDFIFCYKGETRGIIWCWLLLYRNNLQKKTSSVLNGISERVALLKLNLNGYQLNILQVYAPTEASNEDEVERFYDTINETLRKTGKNIIVMGDFNSKIGNPRPEESLIMKNHGYGVRNNRGERLIDFAYENKLSITNTFFKKPKNLRWTWRSPDGNTKNEIDYILTNLDKNVLNVQVLNVIFPTDHRLVRATFILQKITKSRAKYTNCLGKTLKTEMEISSYKLCLEKQEEQLQNKEDATIQENYDNIIRGIEKSLRSAQNTQKHTTKPSVISAYTRKLMERRQQLHVTKPKTRALKNELKALYKLISKNIRRDYMLHRSKTFEKHISTTGSIKKAYKELITYKPWIKQLKESDKLSHNRTDIMKTATNFYKKLYDCQVQNFTNISVSTSIQLPAEDVSQIKKIDDLEVIEGIKKLKAEKCPGPDGITNEAIKIGSKYLAHPLTQLFNSILDSGTTPFQWSESNMILLYKKGDPTDIGNYRPISLLPTLYKLFSSIIEKRISKRIEEHQPTEQAGFRRGYSTIDHIHAIEQIVEKYNEYQKPLYVVFIDYRKAFDTIRHSSIWTALISQRVEHKYIEIIKYLYNNCTSRVKLETTGPPIPIRRGVRQGDPLSPKIFIAVLEMVFSKLNWERKGLNINGNFINHLRFADDIILLSESAKEMESMIHSLKTMSCEVGLEMNLDKTKIMSNSIKHPIYLDEKPLEYVDSYIYLGKQISFGKQNNELEVERRISGAWKKFWSLKDILKGTMPINLKKKLMDTCLLPSITYGCQTWKYTLRVKNKIRSCQRSMERSITNVRKIQKIPHNVIREKTKVIDALDFSQKLKWRWAGHVARMSDDRWTCRLTLWRGPAGIRRKGRPVTRWDNDIIKIAGKNWKTIAKNKDKWKSLEEAFTLT</sequence>
<dbReference type="EMBL" id="FJ265562">
    <property type="protein sequence ID" value="ADI61830.1"/>
    <property type="molecule type" value="Genomic_DNA"/>
</dbReference>
<keyword evidence="3" id="KW-0540">Nuclease</keyword>
<dbReference type="InterPro" id="IPR000477">
    <property type="entry name" value="RT_dom"/>
</dbReference>
<dbReference type="PROSITE" id="PS50878">
    <property type="entry name" value="RT_POL"/>
    <property type="match status" value="1"/>
</dbReference>
<dbReference type="CDD" id="cd01650">
    <property type="entry name" value="RT_nLTR_like"/>
    <property type="match status" value="1"/>
</dbReference>
<evidence type="ECO:0000313" key="3">
    <source>
        <dbReference type="EMBL" id="ADI61830.1"/>
    </source>
</evidence>